<dbReference type="PROSITE" id="PS51502">
    <property type="entry name" value="S_R_A_B_BARREL"/>
    <property type="match status" value="1"/>
</dbReference>
<dbReference type="PANTHER" id="PTHR37832:SF1">
    <property type="entry name" value="STRESS-RESPONSE A_B BARREL DOMAIN-CONTAINING PROTEIN"/>
    <property type="match status" value="1"/>
</dbReference>
<dbReference type="Proteomes" id="UP000077405">
    <property type="component" value="Plasmid pYZ6"/>
</dbReference>
<accession>A0A2R4VXL6</accession>
<sequence>MSDPAIVRCPIRHIVMWRVAGTTVEEKRINVETVKRGFESLRGIIPGMTHLEIGIDESRISYACDMVLVTDFESADALRTYADHPAHRSVRDALEGLRIERHQVDYPISHGGGV</sequence>
<dbReference type="InterPro" id="IPR011008">
    <property type="entry name" value="Dimeric_a/b-barrel"/>
</dbReference>
<organism evidence="2 3">
    <name type="scientific">Azospirillum humicireducens</name>
    <dbReference type="NCBI Taxonomy" id="1226968"/>
    <lineage>
        <taxon>Bacteria</taxon>
        <taxon>Pseudomonadati</taxon>
        <taxon>Pseudomonadota</taxon>
        <taxon>Alphaproteobacteria</taxon>
        <taxon>Rhodospirillales</taxon>
        <taxon>Azospirillaceae</taxon>
        <taxon>Azospirillum</taxon>
    </lineage>
</organism>
<dbReference type="RefSeq" id="WP_108549406.1">
    <property type="nucleotide sequence ID" value="NZ_CP028907.1"/>
</dbReference>
<dbReference type="PANTHER" id="PTHR37832">
    <property type="entry name" value="BLL2683 PROTEIN"/>
    <property type="match status" value="1"/>
</dbReference>
<dbReference type="InterPro" id="IPR013097">
    <property type="entry name" value="Dabb"/>
</dbReference>
<dbReference type="KEGG" id="ahu:A6A40_29850"/>
<keyword evidence="3" id="KW-1185">Reference proteome</keyword>
<gene>
    <name evidence="2" type="ORF">A6A40_29850</name>
</gene>
<dbReference type="Gene3D" id="3.30.70.100">
    <property type="match status" value="1"/>
</dbReference>
<protein>
    <submittedName>
        <fullName evidence="2">Stress responsive protein</fullName>
    </submittedName>
</protein>
<dbReference type="EMBL" id="CP028907">
    <property type="protein sequence ID" value="AWB09165.1"/>
    <property type="molecule type" value="Genomic_DNA"/>
</dbReference>
<evidence type="ECO:0000313" key="2">
    <source>
        <dbReference type="EMBL" id="AWB09165.1"/>
    </source>
</evidence>
<name>A0A2R4VXL6_9PROT</name>
<dbReference type="OrthoDB" id="9813140at2"/>
<dbReference type="SUPFAM" id="SSF54909">
    <property type="entry name" value="Dimeric alpha+beta barrel"/>
    <property type="match status" value="1"/>
</dbReference>
<dbReference type="AlphaFoldDB" id="A0A2R4VXL6"/>
<reference evidence="2 3" key="1">
    <citation type="submission" date="2018-04" db="EMBL/GenBank/DDBJ databases">
        <title>Complete genome sequence of the nitrogen-fixing bacterium Azospirillum humicireducens type strain SgZ-5.</title>
        <authorList>
            <person name="Yu Z."/>
        </authorList>
    </citation>
    <scope>NUCLEOTIDE SEQUENCE [LARGE SCALE GENOMIC DNA]</scope>
    <source>
        <strain evidence="2 3">SgZ-5</strain>
        <plasmid evidence="2 3">pYZ6</plasmid>
    </source>
</reference>
<dbReference type="Pfam" id="PF07876">
    <property type="entry name" value="Dabb"/>
    <property type="match status" value="1"/>
</dbReference>
<keyword evidence="2" id="KW-0614">Plasmid</keyword>
<dbReference type="SMART" id="SM00886">
    <property type="entry name" value="Dabb"/>
    <property type="match status" value="1"/>
</dbReference>
<evidence type="ECO:0000259" key="1">
    <source>
        <dbReference type="PROSITE" id="PS51502"/>
    </source>
</evidence>
<geneLocation type="plasmid" evidence="2 3">
    <name>pYZ6</name>
</geneLocation>
<evidence type="ECO:0000313" key="3">
    <source>
        <dbReference type="Proteomes" id="UP000077405"/>
    </source>
</evidence>
<feature type="domain" description="Stress-response A/B barrel" evidence="1">
    <location>
        <begin position="11"/>
        <end position="106"/>
    </location>
</feature>
<proteinExistence type="predicted"/>